<reference evidence="1 2" key="1">
    <citation type="journal article" date="1994" name="J. Ferment. Bioeng.">
        <title>Molecular cloning and nucleotide sequence of the gene for an alkaline protease from the alkalophilic Bacillus sp. KSM-K16.</title>
        <authorList>
            <person name="Hakamada Y."/>
            <person name="Kobayashi T."/>
            <person name="Hitomi J."/>
            <person name="Kawai S."/>
            <person name="Ito S."/>
        </authorList>
    </citation>
    <scope>NUCLEOTIDE SEQUENCE [LARGE SCALE GENOMIC DNA]</scope>
    <source>
        <strain evidence="1 2">KSM-K16</strain>
    </source>
</reference>
<gene>
    <name evidence="1" type="ordered locus">ABC1282</name>
</gene>
<reference evidence="1 2" key="3">
    <citation type="journal article" date="1997" name="Protein Eng.">
        <title>High-resolution crystal structure of M-protease: phylogeny aided analysis of the high-alkaline adaptation mechanism.</title>
        <authorList>
            <person name="Shirai T."/>
            <person name="Suzuki A."/>
            <person name="Yamane T."/>
            <person name="Ashida T."/>
            <person name="Kobayashi T."/>
            <person name="Ito S."/>
        </authorList>
    </citation>
    <scope>NUCLEOTIDE SEQUENCE [LARGE SCALE GENOMIC DNA]</scope>
    <source>
        <strain evidence="1 2">KSM-K16</strain>
    </source>
</reference>
<reference evidence="2" key="4">
    <citation type="submission" date="2003-10" db="EMBL/GenBank/DDBJ databases">
        <title>The complete genome sequence of the alkaliphilic Bacillus clausii KSM-K16.</title>
        <authorList>
            <person name="Takaki Y."/>
            <person name="Kageyama Y."/>
            <person name="Shimamura S."/>
            <person name="Suzuki H."/>
            <person name="Nishi S."/>
            <person name="Hatada Y."/>
            <person name="Kawai S."/>
            <person name="Ito S."/>
            <person name="Horikoshi K."/>
        </authorList>
    </citation>
    <scope>NUCLEOTIDE SEQUENCE [LARGE SCALE GENOMIC DNA]</scope>
    <source>
        <strain evidence="2">KSM-K16</strain>
    </source>
</reference>
<dbReference type="AlphaFoldDB" id="Q5WII5"/>
<evidence type="ECO:0000313" key="1">
    <source>
        <dbReference type="EMBL" id="BAD63820.1"/>
    </source>
</evidence>
<dbReference type="EMBL" id="AP006627">
    <property type="protein sequence ID" value="BAD63820.1"/>
    <property type="molecule type" value="Genomic_DNA"/>
</dbReference>
<reference evidence="1 2" key="2">
    <citation type="journal article" date="1995" name="Appl. Microbiol. Biotechnol.">
        <title>Purification and properties of an alkaline protease from alkalophilic Bacillus sp. KSM-K16.</title>
        <authorList>
            <person name="Kobayashi T."/>
            <person name="Hakamada Y."/>
            <person name="Adachi S."/>
            <person name="Hitomi J."/>
            <person name="Yoshimatsu T."/>
            <person name="Koike K."/>
            <person name="Kawai S."/>
            <person name="Ito S."/>
        </authorList>
    </citation>
    <scope>NUCLEOTIDE SEQUENCE [LARGE SCALE GENOMIC DNA]</scope>
    <source>
        <strain evidence="1 2">KSM-K16</strain>
    </source>
</reference>
<name>Q5WII5_SHOC1</name>
<keyword evidence="2" id="KW-1185">Reference proteome</keyword>
<accession>Q5WII5</accession>
<organism evidence="1 2">
    <name type="scientific">Shouchella clausii (strain KSM-K16)</name>
    <name type="common">Alkalihalobacillus clausii</name>
    <dbReference type="NCBI Taxonomy" id="66692"/>
    <lineage>
        <taxon>Bacteria</taxon>
        <taxon>Bacillati</taxon>
        <taxon>Bacillota</taxon>
        <taxon>Bacilli</taxon>
        <taxon>Bacillales</taxon>
        <taxon>Bacillaceae</taxon>
        <taxon>Shouchella</taxon>
    </lineage>
</organism>
<sequence length="76" mass="8684">MAVPSEVPLGTSLVKCPYRAKLKPPVLPADTYCDDNLISVLRLSNHLCMRLILILLINSFKTHHIICPNRIKWFLK</sequence>
<protein>
    <submittedName>
        <fullName evidence="1">Uncharacterized protein</fullName>
    </submittedName>
</protein>
<dbReference type="KEGG" id="bcl:ABC1282"/>
<reference evidence="1 2" key="5">
    <citation type="journal article" date="2007" name="Extremophiles">
        <title>Intragenomic diversity of the V1 regions of 16S rRNA genes in high-alkaline protease-producing Bacillus clausii spp.</title>
        <authorList>
            <person name="Kageyama Y."/>
            <person name="Takaki Y."/>
            <person name="Shimamura S."/>
            <person name="Nishi S."/>
            <person name="Nogi Y."/>
            <person name="Uchimura K."/>
            <person name="Kobayashi T."/>
            <person name="Hitomi J."/>
            <person name="Ozaki K."/>
            <person name="Kawai S."/>
            <person name="Ito S."/>
            <person name="Horikoshi K."/>
        </authorList>
    </citation>
    <scope>NUCLEOTIDE SEQUENCE [LARGE SCALE GENOMIC DNA]</scope>
    <source>
        <strain evidence="1 2">KSM-K16</strain>
    </source>
</reference>
<dbReference type="Proteomes" id="UP000001168">
    <property type="component" value="Chromosome"/>
</dbReference>
<proteinExistence type="predicted"/>
<dbReference type="HOGENOM" id="CLU_2647030_0_0_9"/>
<dbReference type="STRING" id="66692.ABC1282"/>
<evidence type="ECO:0000313" key="2">
    <source>
        <dbReference type="Proteomes" id="UP000001168"/>
    </source>
</evidence>